<dbReference type="EMBL" id="JBHUHO010000005">
    <property type="protein sequence ID" value="MFD2114471.1"/>
    <property type="molecule type" value="Genomic_DNA"/>
</dbReference>
<keyword evidence="3" id="KW-1185">Reference proteome</keyword>
<comment type="caution">
    <text evidence="2">The sequence shown here is derived from an EMBL/GenBank/DDBJ whole genome shotgun (WGS) entry which is preliminary data.</text>
</comment>
<gene>
    <name evidence="2" type="ORF">ACFSJH_01710</name>
</gene>
<keyword evidence="1" id="KW-1133">Transmembrane helix</keyword>
<name>A0ABW4YFK1_9BACL</name>
<evidence type="ECO:0000313" key="2">
    <source>
        <dbReference type="EMBL" id="MFD2114471.1"/>
    </source>
</evidence>
<proteinExistence type="predicted"/>
<evidence type="ECO:0000313" key="3">
    <source>
        <dbReference type="Proteomes" id="UP001597362"/>
    </source>
</evidence>
<evidence type="ECO:0000256" key="1">
    <source>
        <dbReference type="SAM" id="Phobius"/>
    </source>
</evidence>
<evidence type="ECO:0008006" key="4">
    <source>
        <dbReference type="Google" id="ProtNLM"/>
    </source>
</evidence>
<feature type="transmembrane region" description="Helical" evidence="1">
    <location>
        <begin position="21"/>
        <end position="49"/>
    </location>
</feature>
<keyword evidence="1" id="KW-0472">Membrane</keyword>
<protein>
    <recommendedName>
        <fullName evidence="4">Pilus assembly protein</fullName>
    </recommendedName>
</protein>
<dbReference type="RefSeq" id="WP_377769451.1">
    <property type="nucleotide sequence ID" value="NZ_JBHUHO010000005.1"/>
</dbReference>
<sequence length="336" mass="37367">MKQRKQSVGHIRRRQSFNRKNDQAASIVVEAAIVLPIIILLLIAFFVFIHISIVQMALQSVVQQAVMVTAAHYYPIDQLHKNNSNDVQTPVVKNGERQSNTDINENGELVADTSYLQQLAERWLPEPIRSLLTTLLPFNQQLATQALYNEAGKLVLQPLLVQFADNRWINATRLTLERLELPDLTDRQSQHITMLVVYEYPLKMPLLNEAILLKATASERAWLPDEVAANSLTSPTDSSSIRIVSIEPTPLAPGKKATVVVQTTPGTTVNLQVYYKSGRSKARNLGIATTDGSGNISFTWHVSGNTTPGLWKLVAEIVGEEATAAEKYFTVEKTTK</sequence>
<organism evidence="2 3">
    <name type="scientific">Paenibacillus yanchengensis</name>
    <dbReference type="NCBI Taxonomy" id="2035833"/>
    <lineage>
        <taxon>Bacteria</taxon>
        <taxon>Bacillati</taxon>
        <taxon>Bacillota</taxon>
        <taxon>Bacilli</taxon>
        <taxon>Bacillales</taxon>
        <taxon>Paenibacillaceae</taxon>
        <taxon>Paenibacillus</taxon>
    </lineage>
</organism>
<keyword evidence="1" id="KW-0812">Transmembrane</keyword>
<accession>A0ABW4YFK1</accession>
<dbReference type="Proteomes" id="UP001597362">
    <property type="component" value="Unassembled WGS sequence"/>
</dbReference>
<reference evidence="3" key="1">
    <citation type="journal article" date="2019" name="Int. J. Syst. Evol. Microbiol.">
        <title>The Global Catalogue of Microorganisms (GCM) 10K type strain sequencing project: providing services to taxonomists for standard genome sequencing and annotation.</title>
        <authorList>
            <consortium name="The Broad Institute Genomics Platform"/>
            <consortium name="The Broad Institute Genome Sequencing Center for Infectious Disease"/>
            <person name="Wu L."/>
            <person name="Ma J."/>
        </authorList>
    </citation>
    <scope>NUCLEOTIDE SEQUENCE [LARGE SCALE GENOMIC DNA]</scope>
    <source>
        <strain evidence="3">GH52</strain>
    </source>
</reference>